<dbReference type="PROSITE" id="PS51099">
    <property type="entry name" value="PTS_EIIB_TYPE_2"/>
    <property type="match status" value="1"/>
</dbReference>
<dbReference type="RefSeq" id="WP_078357913.1">
    <property type="nucleotide sequence ID" value="NZ_JAAQPD010000006.1"/>
</dbReference>
<dbReference type="InterPro" id="IPR013011">
    <property type="entry name" value="PTS_EIIB_2"/>
</dbReference>
<keyword evidence="3" id="KW-0813">Transport</keyword>
<dbReference type="Proteomes" id="UP000681586">
    <property type="component" value="Unassembled WGS sequence"/>
</dbReference>
<evidence type="ECO:0000256" key="1">
    <source>
        <dbReference type="ARBA" id="ARBA00022679"/>
    </source>
</evidence>
<gene>
    <name evidence="3" type="ORF">JJQ58_08905</name>
</gene>
<name>A0ABS5MNV1_9STAP</name>
<feature type="domain" description="PTS EIIB type-2" evidence="2">
    <location>
        <begin position="1"/>
        <end position="92"/>
    </location>
</feature>
<dbReference type="InterPro" id="IPR003501">
    <property type="entry name" value="PTS_EIIB_2/3"/>
</dbReference>
<dbReference type="InterPro" id="IPR036095">
    <property type="entry name" value="PTS_EIIB-like_sf"/>
</dbReference>
<dbReference type="Gene3D" id="3.40.50.2300">
    <property type="match status" value="1"/>
</dbReference>
<reference evidence="3 4" key="1">
    <citation type="submission" date="2021-05" db="EMBL/GenBank/DDBJ databases">
        <title>Staphylococcus fleurettii isolated from lake water in First Nation community in Manitoba, Canada.</title>
        <authorList>
            <person name="Bashar S."/>
            <person name="Murdock A."/>
            <person name="Patidar R."/>
            <person name="Golding G."/>
            <person name="Farenhorst A."/>
            <person name="Kumar A."/>
        </authorList>
    </citation>
    <scope>NUCLEOTIDE SEQUENCE [LARGE SCALE GENOMIC DNA]</scope>
    <source>
        <strain evidence="3 4">SF002</strain>
    </source>
</reference>
<keyword evidence="1" id="KW-0808">Transferase</keyword>
<protein>
    <submittedName>
        <fullName evidence="3">PTS sugar transporter subunit IIB</fullName>
    </submittedName>
</protein>
<dbReference type="Pfam" id="PF02302">
    <property type="entry name" value="PTS_IIB"/>
    <property type="match status" value="1"/>
</dbReference>
<evidence type="ECO:0000259" key="2">
    <source>
        <dbReference type="PROSITE" id="PS51099"/>
    </source>
</evidence>
<dbReference type="EMBL" id="JAGXBM010000013">
    <property type="protein sequence ID" value="MBS3697583.1"/>
    <property type="molecule type" value="Genomic_DNA"/>
</dbReference>
<keyword evidence="3" id="KW-0762">Sugar transport</keyword>
<sequence>MKILVVCGHGLGSSFMVEMNAQEALKNLQAPDDVKVEHSDIMSASPDMADVFICGRDLEENAQRLGEVVVLDNILDKEELQNKLEEKLKALNIL</sequence>
<comment type="caution">
    <text evidence="3">The sequence shown here is derived from an EMBL/GenBank/DDBJ whole genome shotgun (WGS) entry which is preliminary data.</text>
</comment>
<evidence type="ECO:0000313" key="4">
    <source>
        <dbReference type="Proteomes" id="UP000681586"/>
    </source>
</evidence>
<evidence type="ECO:0000313" key="3">
    <source>
        <dbReference type="EMBL" id="MBS3697583.1"/>
    </source>
</evidence>
<accession>A0ABS5MNV1</accession>
<organism evidence="3 4">
    <name type="scientific">Mammaliicoccus fleurettii</name>
    <dbReference type="NCBI Taxonomy" id="150056"/>
    <lineage>
        <taxon>Bacteria</taxon>
        <taxon>Bacillati</taxon>
        <taxon>Bacillota</taxon>
        <taxon>Bacilli</taxon>
        <taxon>Bacillales</taxon>
        <taxon>Staphylococcaceae</taxon>
        <taxon>Mammaliicoccus</taxon>
    </lineage>
</organism>
<proteinExistence type="predicted"/>
<dbReference type="GeneID" id="86197400"/>
<dbReference type="SUPFAM" id="SSF52794">
    <property type="entry name" value="PTS system IIB component-like"/>
    <property type="match status" value="1"/>
</dbReference>
<keyword evidence="4" id="KW-1185">Reference proteome</keyword>
<dbReference type="CDD" id="cd05563">
    <property type="entry name" value="PTS_IIB_ascorbate"/>
    <property type="match status" value="1"/>
</dbReference>